<keyword evidence="1" id="KW-0472">Membrane</keyword>
<protein>
    <submittedName>
        <fullName evidence="2">Uncharacterized protein</fullName>
    </submittedName>
</protein>
<accession>A0AA39CYX5</accession>
<dbReference type="EMBL" id="JAPDRN010000020">
    <property type="protein sequence ID" value="KAJ9638747.1"/>
    <property type="molecule type" value="Genomic_DNA"/>
</dbReference>
<sequence>LGGAVGSNIFLAKQAPHYWLGYGLALGMIAAAIISTFILRIAYGVLNKKRDQMNEEEIRAKYTEEELLDMGDKSPLYRYVI</sequence>
<evidence type="ECO:0000256" key="1">
    <source>
        <dbReference type="SAM" id="Phobius"/>
    </source>
</evidence>
<name>A0AA39CYX5_9EURO</name>
<gene>
    <name evidence="2" type="ORF">H2204_004223</name>
</gene>
<feature type="transmembrane region" description="Helical" evidence="1">
    <location>
        <begin position="20"/>
        <end position="43"/>
    </location>
</feature>
<reference evidence="2" key="1">
    <citation type="submission" date="2022-10" db="EMBL/GenBank/DDBJ databases">
        <title>Culturing micro-colonial fungi from biological soil crusts in the Mojave desert and describing Neophaeococcomyces mojavensis, and introducing the new genera and species Taxawa tesnikishii.</title>
        <authorList>
            <person name="Kurbessoian T."/>
            <person name="Stajich J.E."/>
        </authorList>
    </citation>
    <scope>NUCLEOTIDE SEQUENCE</scope>
    <source>
        <strain evidence="2">TK_35</strain>
    </source>
</reference>
<evidence type="ECO:0000313" key="2">
    <source>
        <dbReference type="EMBL" id="KAJ9638747.1"/>
    </source>
</evidence>
<keyword evidence="1" id="KW-0812">Transmembrane</keyword>
<organism evidence="2 3">
    <name type="scientific">Knufia peltigerae</name>
    <dbReference type="NCBI Taxonomy" id="1002370"/>
    <lineage>
        <taxon>Eukaryota</taxon>
        <taxon>Fungi</taxon>
        <taxon>Dikarya</taxon>
        <taxon>Ascomycota</taxon>
        <taxon>Pezizomycotina</taxon>
        <taxon>Eurotiomycetes</taxon>
        <taxon>Chaetothyriomycetidae</taxon>
        <taxon>Chaetothyriales</taxon>
        <taxon>Trichomeriaceae</taxon>
        <taxon>Knufia</taxon>
    </lineage>
</organism>
<evidence type="ECO:0000313" key="3">
    <source>
        <dbReference type="Proteomes" id="UP001172681"/>
    </source>
</evidence>
<keyword evidence="1" id="KW-1133">Transmembrane helix</keyword>
<dbReference type="AlphaFoldDB" id="A0AA39CYX5"/>
<proteinExistence type="predicted"/>
<comment type="caution">
    <text evidence="2">The sequence shown here is derived from an EMBL/GenBank/DDBJ whole genome shotgun (WGS) entry which is preliminary data.</text>
</comment>
<dbReference type="Proteomes" id="UP001172681">
    <property type="component" value="Unassembled WGS sequence"/>
</dbReference>
<feature type="non-terminal residue" evidence="2">
    <location>
        <position position="1"/>
    </location>
</feature>
<keyword evidence="3" id="KW-1185">Reference proteome</keyword>